<dbReference type="Gene3D" id="3.90.1150.30">
    <property type="match status" value="1"/>
</dbReference>
<keyword evidence="2" id="KW-0238">DNA-binding</keyword>
<evidence type="ECO:0000313" key="1">
    <source>
        <dbReference type="EMBL" id="MBB5102926.1"/>
    </source>
</evidence>
<dbReference type="InterPro" id="IPR058532">
    <property type="entry name" value="YjbR/MT2646/Rv2570-like"/>
</dbReference>
<dbReference type="Proteomes" id="UP000326505">
    <property type="component" value="Chromosome"/>
</dbReference>
<organism evidence="2 3">
    <name type="scientific">Streptomyces spectabilis</name>
    <dbReference type="NCBI Taxonomy" id="68270"/>
    <lineage>
        <taxon>Bacteria</taxon>
        <taxon>Bacillati</taxon>
        <taxon>Actinomycetota</taxon>
        <taxon>Actinomycetes</taxon>
        <taxon>Kitasatosporales</taxon>
        <taxon>Streptomycetaceae</taxon>
        <taxon>Streptomyces</taxon>
    </lineage>
</organism>
<reference evidence="2 3" key="1">
    <citation type="submission" date="2017-09" db="EMBL/GenBank/DDBJ databases">
        <authorList>
            <person name="Lee N."/>
            <person name="Cho B.-K."/>
        </authorList>
    </citation>
    <scope>NUCLEOTIDE SEQUENCE [LARGE SCALE GENOMIC DNA]</scope>
    <source>
        <strain evidence="2 3">ATCC 27465</strain>
    </source>
</reference>
<dbReference type="EMBL" id="CP023690">
    <property type="protein sequence ID" value="QEV59513.1"/>
    <property type="molecule type" value="Genomic_DNA"/>
</dbReference>
<gene>
    <name evidence="2" type="ORF">CP982_12855</name>
    <name evidence="1" type="ORF">FHS40_001979</name>
</gene>
<sequence length="146" mass="16257">MTRPPDDEVPLDTLMRLRAICGRLPDAYEERAWTGTRWRVRARTFAHVYVTDPARPAATHAHAAAPTTTLTFRARGEEFEALTHAGPPFFRMGWGANVVGMHLDEAATDWTEVAELLVESYRALAPKKLAALLDDDEQGWTATPLS</sequence>
<dbReference type="InterPro" id="IPR038056">
    <property type="entry name" value="YjbR-like_sf"/>
</dbReference>
<evidence type="ECO:0000313" key="3">
    <source>
        <dbReference type="Proteomes" id="UP000326505"/>
    </source>
</evidence>
<dbReference type="Pfam" id="PF04237">
    <property type="entry name" value="YjbR"/>
    <property type="match status" value="1"/>
</dbReference>
<dbReference type="SUPFAM" id="SSF142906">
    <property type="entry name" value="YjbR-like"/>
    <property type="match status" value="1"/>
</dbReference>
<dbReference type="RefSeq" id="WP_150510638.1">
    <property type="nucleotide sequence ID" value="NZ_BMSQ01000004.1"/>
</dbReference>
<dbReference type="Proteomes" id="UP000549009">
    <property type="component" value="Unassembled WGS sequence"/>
</dbReference>
<protein>
    <submittedName>
        <fullName evidence="2">MmcQ/YjbR family DNA-binding protein</fullName>
    </submittedName>
</protein>
<dbReference type="GO" id="GO:0003677">
    <property type="term" value="F:DNA binding"/>
    <property type="evidence" value="ECO:0007669"/>
    <property type="project" value="UniProtKB-KW"/>
</dbReference>
<dbReference type="KEGG" id="sspb:CP982_12855"/>
<dbReference type="OrthoDB" id="8479417at2"/>
<name>A0A5P2X3C6_STRST</name>
<accession>A0A5P2X3C6</accession>
<dbReference type="AlphaFoldDB" id="A0A5P2X3C6"/>
<evidence type="ECO:0000313" key="2">
    <source>
        <dbReference type="EMBL" id="QEV59513.1"/>
    </source>
</evidence>
<proteinExistence type="predicted"/>
<reference evidence="1 4" key="2">
    <citation type="submission" date="2020-08" db="EMBL/GenBank/DDBJ databases">
        <title>Genomic Encyclopedia of Type Strains, Phase III (KMG-III): the genomes of soil and plant-associated and newly described type strains.</title>
        <authorList>
            <person name="Whitman W."/>
        </authorList>
    </citation>
    <scope>NUCLEOTIDE SEQUENCE [LARGE SCALE GENOMIC DNA]</scope>
    <source>
        <strain evidence="1 4">CECT 3146</strain>
    </source>
</reference>
<evidence type="ECO:0000313" key="4">
    <source>
        <dbReference type="Proteomes" id="UP000549009"/>
    </source>
</evidence>
<keyword evidence="4" id="KW-1185">Reference proteome</keyword>
<dbReference type="EMBL" id="JACHJD010000003">
    <property type="protein sequence ID" value="MBB5102926.1"/>
    <property type="molecule type" value="Genomic_DNA"/>
</dbReference>